<name>A0A4R2C2Y9_SHIGR</name>
<dbReference type="InterPro" id="IPR039379">
    <property type="entry name" value="Protoglobin_sensor_dom"/>
</dbReference>
<dbReference type="GO" id="GO:0020037">
    <property type="term" value="F:heme binding"/>
    <property type="evidence" value="ECO:0007669"/>
    <property type="project" value="InterPro"/>
</dbReference>
<keyword evidence="2" id="KW-0145">Chemotaxis</keyword>
<dbReference type="InterPro" id="IPR012292">
    <property type="entry name" value="Globin/Proto"/>
</dbReference>
<dbReference type="InterPro" id="IPR004089">
    <property type="entry name" value="MCPsignal_dom"/>
</dbReference>
<dbReference type="GO" id="GO:0004888">
    <property type="term" value="F:transmembrane signaling receptor activity"/>
    <property type="evidence" value="ECO:0007669"/>
    <property type="project" value="InterPro"/>
</dbReference>
<dbReference type="InterPro" id="IPR044398">
    <property type="entry name" value="Globin-sensor_dom"/>
</dbReference>
<dbReference type="GO" id="GO:0006935">
    <property type="term" value="P:chemotaxis"/>
    <property type="evidence" value="ECO:0007669"/>
    <property type="project" value="UniProtKB-KW"/>
</dbReference>
<feature type="coiled-coil region" evidence="5">
    <location>
        <begin position="259"/>
        <end position="296"/>
    </location>
</feature>
<evidence type="ECO:0000259" key="7">
    <source>
        <dbReference type="PROSITE" id="PS50885"/>
    </source>
</evidence>
<dbReference type="CDD" id="cd11386">
    <property type="entry name" value="MCP_signal"/>
    <property type="match status" value="1"/>
</dbReference>
<organism evidence="8 9">
    <name type="scientific">Shinella granuli</name>
    <dbReference type="NCBI Taxonomy" id="323621"/>
    <lineage>
        <taxon>Bacteria</taxon>
        <taxon>Pseudomonadati</taxon>
        <taxon>Pseudomonadota</taxon>
        <taxon>Alphaproteobacteria</taxon>
        <taxon>Hyphomicrobiales</taxon>
        <taxon>Rhizobiaceae</taxon>
        <taxon>Shinella</taxon>
    </lineage>
</organism>
<evidence type="ECO:0000256" key="1">
    <source>
        <dbReference type="ARBA" id="ARBA00004370"/>
    </source>
</evidence>
<dbReference type="PANTHER" id="PTHR43531">
    <property type="entry name" value="PROTEIN ICFG"/>
    <property type="match status" value="1"/>
</dbReference>
<sequence length="526" mass="56211">MTHPLSQKQLAERLDFVGLDNQQRETLSAISPVISAALDGGLDAFYSKARTHPETARFFANEAHLQHAKSRQAEHWKSIASAKFDARYVDAVSAIGRTHARLGLEPRWYIGGYALLVESILRAVIDHALGGVLHRRKSKPLGDQVASVVKAALVDMDYAISVYLDVLDRQRSEAETQQQILRDQQDVALSALDRVLKSLATGDLTASLREDLTAEFGPLKDNYNASVGALGQTLSDINGSAGEVAMQAREISSAADNMARRTETQASALEQAAAALEEITTNAREAENRTNEVQRIIQASATEASRSESIVDEAIGAMGAIEDSSKRMSQIIGVIDEIAFQTNLLALNAGVEAARAGEQGKGFAVVAQEVRELAQRSASAAREIKGLIGKSSAEVNRGVVLVNDTGKALRSIGGQVQAIHHHMASIASSAREQAAGIAEINATVGNMDLITQQNAAMVEQTSAATHKLSSESATLLSLVRAFKISSHRAVAPGGVQRMSFSRVPAIDAKLDERPIGVSNSARQGMR</sequence>
<dbReference type="PRINTS" id="PR00260">
    <property type="entry name" value="CHEMTRNSDUCR"/>
</dbReference>
<comment type="similarity">
    <text evidence="3">Belongs to the methyl-accepting chemotaxis (MCP) protein family.</text>
</comment>
<comment type="subcellular location">
    <subcellularLocation>
        <location evidence="1">Membrane</location>
    </subcellularLocation>
</comment>
<keyword evidence="9" id="KW-1185">Reference proteome</keyword>
<dbReference type="Pfam" id="PF00015">
    <property type="entry name" value="MCPsignal"/>
    <property type="match status" value="1"/>
</dbReference>
<dbReference type="RefSeq" id="WP_133036752.1">
    <property type="nucleotide sequence ID" value="NZ_BAABEI010000014.1"/>
</dbReference>
<comment type="caution">
    <text evidence="8">The sequence shown here is derived from an EMBL/GenBank/DDBJ whole genome shotgun (WGS) entry which is preliminary data.</text>
</comment>
<dbReference type="PROSITE" id="PS50111">
    <property type="entry name" value="CHEMOTAXIS_TRANSDUC_2"/>
    <property type="match status" value="1"/>
</dbReference>
<dbReference type="Proteomes" id="UP000295351">
    <property type="component" value="Unassembled WGS sequence"/>
</dbReference>
<keyword evidence="4" id="KW-0807">Transducer</keyword>
<feature type="domain" description="HAMP" evidence="7">
    <location>
        <begin position="183"/>
        <end position="235"/>
    </location>
</feature>
<dbReference type="InterPro" id="IPR051310">
    <property type="entry name" value="MCP_chemotaxis"/>
</dbReference>
<dbReference type="EMBL" id="SLVX01000032">
    <property type="protein sequence ID" value="TCN34748.1"/>
    <property type="molecule type" value="Genomic_DNA"/>
</dbReference>
<feature type="domain" description="Methyl-accepting transducer" evidence="6">
    <location>
        <begin position="240"/>
        <end position="469"/>
    </location>
</feature>
<dbReference type="GO" id="GO:0016020">
    <property type="term" value="C:membrane"/>
    <property type="evidence" value="ECO:0007669"/>
    <property type="project" value="UniProtKB-SubCell"/>
</dbReference>
<protein>
    <submittedName>
        <fullName evidence="8">Methyl-accepting chemotaxis protein</fullName>
    </submittedName>
</protein>
<dbReference type="SUPFAM" id="SSF58104">
    <property type="entry name" value="Methyl-accepting chemotaxis protein (MCP) signaling domain"/>
    <property type="match status" value="1"/>
</dbReference>
<dbReference type="Gene3D" id="1.10.287.950">
    <property type="entry name" value="Methyl-accepting chemotaxis protein"/>
    <property type="match status" value="1"/>
</dbReference>
<dbReference type="InterPro" id="IPR009050">
    <property type="entry name" value="Globin-like_sf"/>
</dbReference>
<dbReference type="AlphaFoldDB" id="A0A4R2C2Y9"/>
<evidence type="ECO:0000259" key="6">
    <source>
        <dbReference type="PROSITE" id="PS50111"/>
    </source>
</evidence>
<dbReference type="FunFam" id="1.10.287.950:FF:000001">
    <property type="entry name" value="Methyl-accepting chemotaxis sensory transducer"/>
    <property type="match status" value="1"/>
</dbReference>
<evidence type="ECO:0000256" key="5">
    <source>
        <dbReference type="SAM" id="Coils"/>
    </source>
</evidence>
<proteinExistence type="inferred from homology"/>
<evidence type="ECO:0000256" key="4">
    <source>
        <dbReference type="PROSITE-ProRule" id="PRU00284"/>
    </source>
</evidence>
<reference evidence="8 9" key="1">
    <citation type="submission" date="2019-03" db="EMBL/GenBank/DDBJ databases">
        <title>Genomic Encyclopedia of Type Strains, Phase IV (KMG-IV): sequencing the most valuable type-strain genomes for metagenomic binning, comparative biology and taxonomic classification.</title>
        <authorList>
            <person name="Goeker M."/>
        </authorList>
    </citation>
    <scope>NUCLEOTIDE SEQUENCE [LARGE SCALE GENOMIC DNA]</scope>
    <source>
        <strain evidence="8 9">DSM 18401</strain>
    </source>
</reference>
<dbReference type="PROSITE" id="PS50885">
    <property type="entry name" value="HAMP"/>
    <property type="match status" value="1"/>
</dbReference>
<dbReference type="GO" id="GO:0007165">
    <property type="term" value="P:signal transduction"/>
    <property type="evidence" value="ECO:0007669"/>
    <property type="project" value="UniProtKB-KW"/>
</dbReference>
<evidence type="ECO:0000313" key="9">
    <source>
        <dbReference type="Proteomes" id="UP000295351"/>
    </source>
</evidence>
<keyword evidence="5" id="KW-0175">Coiled coil</keyword>
<accession>A0A4R2C2Y9</accession>
<evidence type="ECO:0000256" key="3">
    <source>
        <dbReference type="ARBA" id="ARBA00029447"/>
    </source>
</evidence>
<gene>
    <name evidence="8" type="ORF">EV665_13233</name>
</gene>
<dbReference type="InterPro" id="IPR004090">
    <property type="entry name" value="Chemotax_Me-accpt_rcpt"/>
</dbReference>
<dbReference type="InterPro" id="IPR003660">
    <property type="entry name" value="HAMP_dom"/>
</dbReference>
<dbReference type="Gene3D" id="1.10.490.10">
    <property type="entry name" value="Globins"/>
    <property type="match status" value="1"/>
</dbReference>
<dbReference type="SUPFAM" id="SSF46458">
    <property type="entry name" value="Globin-like"/>
    <property type="match status" value="1"/>
</dbReference>
<evidence type="ECO:0000256" key="2">
    <source>
        <dbReference type="ARBA" id="ARBA00022500"/>
    </source>
</evidence>
<evidence type="ECO:0000313" key="8">
    <source>
        <dbReference type="EMBL" id="TCN34748.1"/>
    </source>
</evidence>
<dbReference type="Pfam" id="PF11563">
    <property type="entry name" value="Protoglobin"/>
    <property type="match status" value="1"/>
</dbReference>
<dbReference type="SMART" id="SM00283">
    <property type="entry name" value="MA"/>
    <property type="match status" value="1"/>
</dbReference>
<dbReference type="GO" id="GO:0019825">
    <property type="term" value="F:oxygen binding"/>
    <property type="evidence" value="ECO:0007669"/>
    <property type="project" value="InterPro"/>
</dbReference>
<dbReference type="PANTHER" id="PTHR43531:SF11">
    <property type="entry name" value="METHYL-ACCEPTING CHEMOTAXIS PROTEIN 3"/>
    <property type="match status" value="1"/>
</dbReference>
<dbReference type="CDD" id="cd01068">
    <property type="entry name" value="globin_sensor"/>
    <property type="match status" value="1"/>
</dbReference>